<dbReference type="InterPro" id="IPR016040">
    <property type="entry name" value="NAD(P)-bd_dom"/>
</dbReference>
<sequence length="206" mass="22301">MKIIVFGATGGVGRHVVNQALQAGYEVTAFVRDLTKLQIENDHLHVVRGDATNAEEVSAAIAGHDAVVSCLGSNKMVAKSTQLEEMTQHIVAGMEAHHVKRIVYTASAGINNELPGVGGKMVMKMLQNVLTDHRHAVDLIQAHKDLQYTIVRPLGLTNDDYTGEYREAKEGVPENARNIPRADVAHFILKALGDDTYIGESVGIAQ</sequence>
<name>A0ABU9LR04_9BACL</name>
<accession>A0ABU9LR04</accession>
<proteinExistence type="predicted"/>
<evidence type="ECO:0000259" key="1">
    <source>
        <dbReference type="Pfam" id="PF13460"/>
    </source>
</evidence>
<reference evidence="2 3" key="1">
    <citation type="submission" date="2024-04" db="EMBL/GenBank/DDBJ databases">
        <authorList>
            <person name="Wu Y.S."/>
            <person name="Zhang L."/>
        </authorList>
    </citation>
    <scope>NUCLEOTIDE SEQUENCE [LARGE SCALE GENOMIC DNA]</scope>
    <source>
        <strain evidence="2 3">KG-01</strain>
    </source>
</reference>
<keyword evidence="3" id="KW-1185">Reference proteome</keyword>
<organism evidence="2 3">
    <name type="scientific">Kurthia gibsonii</name>
    <dbReference type="NCBI Taxonomy" id="33946"/>
    <lineage>
        <taxon>Bacteria</taxon>
        <taxon>Bacillati</taxon>
        <taxon>Bacillota</taxon>
        <taxon>Bacilli</taxon>
        <taxon>Bacillales</taxon>
        <taxon>Caryophanaceae</taxon>
        <taxon>Kurthia</taxon>
    </lineage>
</organism>
<protein>
    <submittedName>
        <fullName evidence="2">NAD(P)-binding oxidoreductase</fullName>
    </submittedName>
</protein>
<dbReference type="RefSeq" id="WP_068457015.1">
    <property type="nucleotide sequence ID" value="NZ_JALKQX010000007.1"/>
</dbReference>
<dbReference type="InterPro" id="IPR036291">
    <property type="entry name" value="NAD(P)-bd_dom_sf"/>
</dbReference>
<dbReference type="Pfam" id="PF13460">
    <property type="entry name" value="NAD_binding_10"/>
    <property type="match status" value="1"/>
</dbReference>
<dbReference type="PANTHER" id="PTHR43355">
    <property type="entry name" value="FLAVIN REDUCTASE (NADPH)"/>
    <property type="match status" value="1"/>
</dbReference>
<dbReference type="InterPro" id="IPR051606">
    <property type="entry name" value="Polyketide_Oxido-like"/>
</dbReference>
<dbReference type="PANTHER" id="PTHR43355:SF2">
    <property type="entry name" value="FLAVIN REDUCTASE (NADPH)"/>
    <property type="match status" value="1"/>
</dbReference>
<dbReference type="Gene3D" id="3.40.50.720">
    <property type="entry name" value="NAD(P)-binding Rossmann-like Domain"/>
    <property type="match status" value="1"/>
</dbReference>
<comment type="caution">
    <text evidence="2">The sequence shown here is derived from an EMBL/GenBank/DDBJ whole genome shotgun (WGS) entry which is preliminary data.</text>
</comment>
<feature type="domain" description="NAD(P)-binding" evidence="1">
    <location>
        <begin position="7"/>
        <end position="194"/>
    </location>
</feature>
<gene>
    <name evidence="2" type="ORF">AAF454_11440</name>
</gene>
<evidence type="ECO:0000313" key="3">
    <source>
        <dbReference type="Proteomes" id="UP001398420"/>
    </source>
</evidence>
<evidence type="ECO:0000313" key="2">
    <source>
        <dbReference type="EMBL" id="MEL5989016.1"/>
    </source>
</evidence>
<dbReference type="SUPFAM" id="SSF51735">
    <property type="entry name" value="NAD(P)-binding Rossmann-fold domains"/>
    <property type="match status" value="1"/>
</dbReference>
<dbReference type="Proteomes" id="UP001398420">
    <property type="component" value="Unassembled WGS sequence"/>
</dbReference>
<dbReference type="CDD" id="cd05244">
    <property type="entry name" value="BVR-B_like_SDR_a"/>
    <property type="match status" value="1"/>
</dbReference>
<dbReference type="EMBL" id="JBCEWA010000008">
    <property type="protein sequence ID" value="MEL5989016.1"/>
    <property type="molecule type" value="Genomic_DNA"/>
</dbReference>